<dbReference type="Pfam" id="PF10502">
    <property type="entry name" value="Peptidase_S26"/>
    <property type="match status" value="1"/>
</dbReference>
<dbReference type="AlphaFoldDB" id="A0A3N6NZG2"/>
<keyword evidence="6 8" id="KW-0378">Hydrolase</keyword>
<dbReference type="EMBL" id="RCBY01000011">
    <property type="protein sequence ID" value="RQH53570.1"/>
    <property type="molecule type" value="Genomic_DNA"/>
</dbReference>
<dbReference type="CDD" id="cd06530">
    <property type="entry name" value="S26_SPase_I"/>
    <property type="match status" value="1"/>
</dbReference>
<dbReference type="PANTHER" id="PTHR43390:SF1">
    <property type="entry name" value="CHLOROPLAST PROCESSING PEPTIDASE"/>
    <property type="match status" value="1"/>
</dbReference>
<dbReference type="NCBIfam" id="TIGR02227">
    <property type="entry name" value="sigpep_I_bact"/>
    <property type="match status" value="1"/>
</dbReference>
<evidence type="ECO:0000256" key="8">
    <source>
        <dbReference type="RuleBase" id="RU003993"/>
    </source>
</evidence>
<comment type="caution">
    <text evidence="11">The sequence shown here is derived from an EMBL/GenBank/DDBJ whole genome shotgun (WGS) entry which is preliminary data.</text>
</comment>
<reference evidence="11 12" key="1">
    <citation type="journal article" date="2018" name="ACS Chem. Biol.">
        <title>Ketoreductase domain dysfunction expands chemodiversity: malyngamide biosynthesis in the cyanobacterium Okeania hirsuta.</title>
        <authorList>
            <person name="Moss N.A."/>
            <person name="Leao T."/>
            <person name="Rankin M."/>
            <person name="McCullough T.M."/>
            <person name="Qu P."/>
            <person name="Korobeynikov A."/>
            <person name="Smith J.L."/>
            <person name="Gerwick L."/>
            <person name="Gerwick W.H."/>
        </authorList>
    </citation>
    <scope>NUCLEOTIDE SEQUENCE [LARGE SCALE GENOMIC DNA]</scope>
    <source>
        <strain evidence="11 12">PAB10Feb10-1</strain>
    </source>
</reference>
<feature type="active site" evidence="7">
    <location>
        <position position="50"/>
    </location>
</feature>
<sequence>MNQEEKSKHKENSNEENPLIESIKTIGLSVILAIGIRQFVAEARYIPSGSMLPTLQINDRLIIDKLGYQFKDPERGDIVVFNPTNELKTQYKDAFIKRIVGLPGDRVELKDGRVYLNDQVVEETYVASDLNPAELEARKINHQQTRIDVCPPDKRFLSQPVTVPPNSYLVMGDNRNHSYDGRCWGFVPYENIIGRAIFRFWPLDSLGTIDELPLYK</sequence>
<dbReference type="PRINTS" id="PR00727">
    <property type="entry name" value="LEADERPTASE"/>
</dbReference>
<comment type="subcellular location">
    <subcellularLocation>
        <location evidence="2">Cell membrane</location>
        <topology evidence="2">Single-pass type II membrane protein</topology>
    </subcellularLocation>
    <subcellularLocation>
        <location evidence="9">Membrane</location>
        <topology evidence="9">Single-pass type II membrane protein</topology>
    </subcellularLocation>
</comment>
<feature type="active site" evidence="7">
    <location>
        <position position="97"/>
    </location>
</feature>
<dbReference type="EC" id="3.4.21.89" evidence="4 8"/>
<keyword evidence="5 8" id="KW-0645">Protease</keyword>
<dbReference type="PROSITE" id="PS00501">
    <property type="entry name" value="SPASE_I_1"/>
    <property type="match status" value="1"/>
</dbReference>
<comment type="catalytic activity">
    <reaction evidence="1 8">
        <text>Cleavage of hydrophobic, N-terminal signal or leader sequences from secreted and periplasmic proteins.</text>
        <dbReference type="EC" id="3.4.21.89"/>
    </reaction>
</comment>
<dbReference type="InterPro" id="IPR019757">
    <property type="entry name" value="Pept_S26A_signal_pept_1_Lys-AS"/>
</dbReference>
<dbReference type="InterPro" id="IPR019758">
    <property type="entry name" value="Pept_S26A_signal_pept_1_CS"/>
</dbReference>
<dbReference type="SUPFAM" id="SSF51306">
    <property type="entry name" value="LexA/Signal peptidase"/>
    <property type="match status" value="1"/>
</dbReference>
<evidence type="ECO:0000256" key="9">
    <source>
        <dbReference type="RuleBase" id="RU362042"/>
    </source>
</evidence>
<dbReference type="InterPro" id="IPR019756">
    <property type="entry name" value="Pept_S26A_signal_pept_1_Ser-AS"/>
</dbReference>
<evidence type="ECO:0000256" key="2">
    <source>
        <dbReference type="ARBA" id="ARBA00004401"/>
    </source>
</evidence>
<proteinExistence type="inferred from homology"/>
<evidence type="ECO:0000256" key="6">
    <source>
        <dbReference type="ARBA" id="ARBA00022801"/>
    </source>
</evidence>
<dbReference type="InterPro" id="IPR019533">
    <property type="entry name" value="Peptidase_S26"/>
</dbReference>
<dbReference type="PANTHER" id="PTHR43390">
    <property type="entry name" value="SIGNAL PEPTIDASE I"/>
    <property type="match status" value="1"/>
</dbReference>
<dbReference type="GO" id="GO:0005886">
    <property type="term" value="C:plasma membrane"/>
    <property type="evidence" value="ECO:0007669"/>
    <property type="project" value="UniProtKB-SubCell"/>
</dbReference>
<dbReference type="InterPro" id="IPR036286">
    <property type="entry name" value="LexA/Signal_pep-like_sf"/>
</dbReference>
<accession>A0A3N6NZG2</accession>
<dbReference type="PROSITE" id="PS00760">
    <property type="entry name" value="SPASE_I_2"/>
    <property type="match status" value="1"/>
</dbReference>
<dbReference type="GO" id="GO:0004252">
    <property type="term" value="F:serine-type endopeptidase activity"/>
    <property type="evidence" value="ECO:0007669"/>
    <property type="project" value="InterPro"/>
</dbReference>
<evidence type="ECO:0000256" key="1">
    <source>
        <dbReference type="ARBA" id="ARBA00000677"/>
    </source>
</evidence>
<evidence type="ECO:0000313" key="12">
    <source>
        <dbReference type="Proteomes" id="UP000269154"/>
    </source>
</evidence>
<dbReference type="GO" id="GO:0009003">
    <property type="term" value="F:signal peptidase activity"/>
    <property type="evidence" value="ECO:0007669"/>
    <property type="project" value="UniProtKB-EC"/>
</dbReference>
<organism evidence="11 12">
    <name type="scientific">Okeania hirsuta</name>
    <dbReference type="NCBI Taxonomy" id="1458930"/>
    <lineage>
        <taxon>Bacteria</taxon>
        <taxon>Bacillati</taxon>
        <taxon>Cyanobacteriota</taxon>
        <taxon>Cyanophyceae</taxon>
        <taxon>Oscillatoriophycideae</taxon>
        <taxon>Oscillatoriales</taxon>
        <taxon>Microcoleaceae</taxon>
        <taxon>Okeania</taxon>
    </lineage>
</organism>
<dbReference type="PROSITE" id="PS00761">
    <property type="entry name" value="SPASE_I_3"/>
    <property type="match status" value="1"/>
</dbReference>
<dbReference type="Proteomes" id="UP000269154">
    <property type="component" value="Unassembled WGS sequence"/>
</dbReference>
<name>A0A3N6NZG2_9CYAN</name>
<comment type="similarity">
    <text evidence="3 9">Belongs to the peptidase S26 family.</text>
</comment>
<evidence type="ECO:0000256" key="4">
    <source>
        <dbReference type="ARBA" id="ARBA00013208"/>
    </source>
</evidence>
<evidence type="ECO:0000259" key="10">
    <source>
        <dbReference type="Pfam" id="PF10502"/>
    </source>
</evidence>
<dbReference type="RefSeq" id="WP_124143228.1">
    <property type="nucleotide sequence ID" value="NZ_CAWOKI010000330.1"/>
</dbReference>
<evidence type="ECO:0000256" key="7">
    <source>
        <dbReference type="PIRSR" id="PIRSR600223-1"/>
    </source>
</evidence>
<dbReference type="InterPro" id="IPR000223">
    <property type="entry name" value="Pept_S26A_signal_pept_1"/>
</dbReference>
<dbReference type="Gene3D" id="2.10.109.10">
    <property type="entry name" value="Umud Fragment, subunit A"/>
    <property type="match status" value="1"/>
</dbReference>
<feature type="domain" description="Peptidase S26" evidence="10">
    <location>
        <begin position="20"/>
        <end position="201"/>
    </location>
</feature>
<evidence type="ECO:0000313" key="11">
    <source>
        <dbReference type="EMBL" id="RQH53570.1"/>
    </source>
</evidence>
<evidence type="ECO:0000256" key="5">
    <source>
        <dbReference type="ARBA" id="ARBA00022670"/>
    </source>
</evidence>
<evidence type="ECO:0000256" key="3">
    <source>
        <dbReference type="ARBA" id="ARBA00009370"/>
    </source>
</evidence>
<keyword evidence="12" id="KW-1185">Reference proteome</keyword>
<gene>
    <name evidence="11" type="primary">lepB</name>
    <name evidence="11" type="ORF">D5R40_03560</name>
</gene>
<dbReference type="OrthoDB" id="9802919at2"/>
<dbReference type="GO" id="GO:0006465">
    <property type="term" value="P:signal peptide processing"/>
    <property type="evidence" value="ECO:0007669"/>
    <property type="project" value="InterPro"/>
</dbReference>
<protein>
    <recommendedName>
        <fullName evidence="4 8">Signal peptidase I</fullName>
        <ecNumber evidence="4 8">3.4.21.89</ecNumber>
    </recommendedName>
</protein>